<dbReference type="AlphaFoldDB" id="A0A9D9ERK3"/>
<comment type="caution">
    <text evidence="1">The sequence shown here is derived from an EMBL/GenBank/DDBJ whole genome shotgun (WGS) entry which is preliminary data.</text>
</comment>
<dbReference type="EMBL" id="JADIMI010000011">
    <property type="protein sequence ID" value="MBO8451466.1"/>
    <property type="molecule type" value="Genomic_DNA"/>
</dbReference>
<evidence type="ECO:0000313" key="2">
    <source>
        <dbReference type="Proteomes" id="UP000823661"/>
    </source>
</evidence>
<protein>
    <submittedName>
        <fullName evidence="1">Uncharacterized protein</fullName>
    </submittedName>
</protein>
<reference evidence="1" key="2">
    <citation type="journal article" date="2021" name="PeerJ">
        <title>Extensive microbial diversity within the chicken gut microbiome revealed by metagenomics and culture.</title>
        <authorList>
            <person name="Gilroy R."/>
            <person name="Ravi A."/>
            <person name="Getino M."/>
            <person name="Pursley I."/>
            <person name="Horton D.L."/>
            <person name="Alikhan N.F."/>
            <person name="Baker D."/>
            <person name="Gharbi K."/>
            <person name="Hall N."/>
            <person name="Watson M."/>
            <person name="Adriaenssens E.M."/>
            <person name="Foster-Nyarko E."/>
            <person name="Jarju S."/>
            <person name="Secka A."/>
            <person name="Antonio M."/>
            <person name="Oren A."/>
            <person name="Chaudhuri R.R."/>
            <person name="La Ragione R."/>
            <person name="Hildebrand F."/>
            <person name="Pallen M.J."/>
        </authorList>
    </citation>
    <scope>NUCLEOTIDE SEQUENCE</scope>
    <source>
        <strain evidence="1">B1-20833</strain>
    </source>
</reference>
<name>A0A9D9ERK3_9BACT</name>
<evidence type="ECO:0000313" key="1">
    <source>
        <dbReference type="EMBL" id="MBO8451466.1"/>
    </source>
</evidence>
<organism evidence="1 2">
    <name type="scientific">Candidatus Cryptobacteroides intestinavium</name>
    <dbReference type="NCBI Taxonomy" id="2840766"/>
    <lineage>
        <taxon>Bacteria</taxon>
        <taxon>Pseudomonadati</taxon>
        <taxon>Bacteroidota</taxon>
        <taxon>Bacteroidia</taxon>
        <taxon>Bacteroidales</taxon>
        <taxon>Candidatus Cryptobacteroides</taxon>
    </lineage>
</organism>
<accession>A0A9D9ERK3</accession>
<reference evidence="1" key="1">
    <citation type="submission" date="2020-10" db="EMBL/GenBank/DDBJ databases">
        <authorList>
            <person name="Gilroy R."/>
        </authorList>
    </citation>
    <scope>NUCLEOTIDE SEQUENCE</scope>
    <source>
        <strain evidence="1">B1-20833</strain>
    </source>
</reference>
<sequence length="70" mass="7943">MRVDGRYAPLTLNIRSLRHHRGAYLYTNVEICAADPRYMLSTASSLCISPLDSPAAVRFADREHEIFVSF</sequence>
<dbReference type="Proteomes" id="UP000823661">
    <property type="component" value="Unassembled WGS sequence"/>
</dbReference>
<gene>
    <name evidence="1" type="ORF">IAC06_01090</name>
</gene>
<proteinExistence type="predicted"/>